<keyword evidence="6 13" id="KW-0812">Transmembrane</keyword>
<evidence type="ECO:0000256" key="8">
    <source>
        <dbReference type="ARBA" id="ARBA00022801"/>
    </source>
</evidence>
<keyword evidence="10 13" id="KW-1133">Transmembrane helix</keyword>
<feature type="transmembrane region" description="Helical" evidence="13">
    <location>
        <begin position="50"/>
        <end position="71"/>
    </location>
</feature>
<evidence type="ECO:0000256" key="6">
    <source>
        <dbReference type="ARBA" id="ARBA00022692"/>
    </source>
</evidence>
<feature type="transmembrane region" description="Helical" evidence="13">
    <location>
        <begin position="92"/>
        <end position="114"/>
    </location>
</feature>
<evidence type="ECO:0000256" key="1">
    <source>
        <dbReference type="ARBA" id="ARBA00001947"/>
    </source>
</evidence>
<evidence type="ECO:0000256" key="13">
    <source>
        <dbReference type="SAM" id="Phobius"/>
    </source>
</evidence>
<sequence length="232" mass="26193">MIITLFIIIVLIISAVFHEYAHGWAASKLGDDTARNAGRLTLNPIPHLDLVGSIILPLFLLIANAGFFLAWAKPVPYNPYNLRDPKYGDLKVALGGPGTNFILAAVFGLIVRFIPLPILLKTDLIINFFTQNYNFLLDNMQGSIMVSIFIMSLIICFINLLLMVFNLIPVPPLDGSKVLMAFLPYNWQIRLHQIEPYGIFIVLFLLYSGLFIFISYILFFLLQVITGIRLLF</sequence>
<evidence type="ECO:0000256" key="11">
    <source>
        <dbReference type="ARBA" id="ARBA00023049"/>
    </source>
</evidence>
<evidence type="ECO:0000256" key="4">
    <source>
        <dbReference type="ARBA" id="ARBA00022475"/>
    </source>
</evidence>
<proteinExistence type="inferred from homology"/>
<dbReference type="PANTHER" id="PTHR35864:SF1">
    <property type="entry name" value="ZINC METALLOPROTEASE YWHC-RELATED"/>
    <property type="match status" value="1"/>
</dbReference>
<feature type="transmembrane region" description="Helical" evidence="13">
    <location>
        <begin position="197"/>
        <end position="222"/>
    </location>
</feature>
<dbReference type="Proteomes" id="UP000183192">
    <property type="component" value="Unassembled WGS sequence"/>
</dbReference>
<dbReference type="Pfam" id="PF02163">
    <property type="entry name" value="Peptidase_M50"/>
    <property type="match status" value="1"/>
</dbReference>
<evidence type="ECO:0000256" key="9">
    <source>
        <dbReference type="ARBA" id="ARBA00022833"/>
    </source>
</evidence>
<comment type="similarity">
    <text evidence="3">Belongs to the peptidase M50B family.</text>
</comment>
<protein>
    <recommendedName>
        <fullName evidence="14">Peptidase M50 domain-containing protein</fullName>
    </recommendedName>
</protein>
<keyword evidence="4" id="KW-1003">Cell membrane</keyword>
<comment type="cofactor">
    <cofactor evidence="1">
        <name>Zn(2+)</name>
        <dbReference type="ChEBI" id="CHEBI:29105"/>
    </cofactor>
</comment>
<name>A0A1J4T8S7_9BACT</name>
<comment type="subcellular location">
    <subcellularLocation>
        <location evidence="2">Cell membrane</location>
        <topology evidence="2">Multi-pass membrane protein</topology>
    </subcellularLocation>
</comment>
<evidence type="ECO:0000256" key="5">
    <source>
        <dbReference type="ARBA" id="ARBA00022670"/>
    </source>
</evidence>
<evidence type="ECO:0000256" key="12">
    <source>
        <dbReference type="ARBA" id="ARBA00023136"/>
    </source>
</evidence>
<dbReference type="GO" id="GO:0006508">
    <property type="term" value="P:proteolysis"/>
    <property type="evidence" value="ECO:0007669"/>
    <property type="project" value="UniProtKB-KW"/>
</dbReference>
<keyword evidence="8" id="KW-0378">Hydrolase</keyword>
<evidence type="ECO:0000256" key="7">
    <source>
        <dbReference type="ARBA" id="ARBA00022723"/>
    </source>
</evidence>
<dbReference type="EMBL" id="MNUU01000006">
    <property type="protein sequence ID" value="OIO08588.1"/>
    <property type="molecule type" value="Genomic_DNA"/>
</dbReference>
<keyword evidence="5" id="KW-0645">Protease</keyword>
<evidence type="ECO:0000313" key="15">
    <source>
        <dbReference type="EMBL" id="OIO08588.1"/>
    </source>
</evidence>
<dbReference type="GO" id="GO:0008237">
    <property type="term" value="F:metallopeptidase activity"/>
    <property type="evidence" value="ECO:0007669"/>
    <property type="project" value="UniProtKB-KW"/>
</dbReference>
<dbReference type="InterPro" id="IPR052348">
    <property type="entry name" value="Metallopeptidase_M50B"/>
</dbReference>
<dbReference type="CDD" id="cd06158">
    <property type="entry name" value="S2P-M50_like_1"/>
    <property type="match status" value="1"/>
</dbReference>
<keyword evidence="12 13" id="KW-0472">Membrane</keyword>
<evidence type="ECO:0000259" key="14">
    <source>
        <dbReference type="Pfam" id="PF02163"/>
    </source>
</evidence>
<dbReference type="PANTHER" id="PTHR35864">
    <property type="entry name" value="ZINC METALLOPROTEASE MJ0611-RELATED"/>
    <property type="match status" value="1"/>
</dbReference>
<accession>A0A1J4T8S7</accession>
<evidence type="ECO:0000256" key="3">
    <source>
        <dbReference type="ARBA" id="ARBA00007931"/>
    </source>
</evidence>
<feature type="domain" description="Peptidase M50" evidence="14">
    <location>
        <begin position="7"/>
        <end position="204"/>
    </location>
</feature>
<dbReference type="InterPro" id="IPR044537">
    <property type="entry name" value="Rip2-like"/>
</dbReference>
<evidence type="ECO:0000256" key="10">
    <source>
        <dbReference type="ARBA" id="ARBA00022989"/>
    </source>
</evidence>
<gene>
    <name evidence="15" type="ORF">AUJ27_00415</name>
</gene>
<organism evidence="15 16">
    <name type="scientific">Candidatus Falkowbacteria bacterium CG1_02_37_44</name>
    <dbReference type="NCBI Taxonomy" id="1805146"/>
    <lineage>
        <taxon>Bacteria</taxon>
        <taxon>Candidatus Falkowiibacteriota</taxon>
    </lineage>
</organism>
<evidence type="ECO:0000256" key="2">
    <source>
        <dbReference type="ARBA" id="ARBA00004651"/>
    </source>
</evidence>
<evidence type="ECO:0000313" key="16">
    <source>
        <dbReference type="Proteomes" id="UP000183192"/>
    </source>
</evidence>
<dbReference type="InterPro" id="IPR008915">
    <property type="entry name" value="Peptidase_M50"/>
</dbReference>
<dbReference type="GO" id="GO:0005886">
    <property type="term" value="C:plasma membrane"/>
    <property type="evidence" value="ECO:0007669"/>
    <property type="project" value="UniProtKB-SubCell"/>
</dbReference>
<dbReference type="GO" id="GO:0046872">
    <property type="term" value="F:metal ion binding"/>
    <property type="evidence" value="ECO:0007669"/>
    <property type="project" value="UniProtKB-KW"/>
</dbReference>
<comment type="caution">
    <text evidence="15">The sequence shown here is derived from an EMBL/GenBank/DDBJ whole genome shotgun (WGS) entry which is preliminary data.</text>
</comment>
<keyword evidence="7" id="KW-0479">Metal-binding</keyword>
<feature type="transmembrane region" description="Helical" evidence="13">
    <location>
        <begin position="144"/>
        <end position="168"/>
    </location>
</feature>
<reference evidence="15 16" key="1">
    <citation type="journal article" date="2016" name="Environ. Microbiol.">
        <title>Genomic resolution of a cold subsurface aquifer community provides metabolic insights for novel microbes adapted to high CO concentrations.</title>
        <authorList>
            <person name="Probst A.J."/>
            <person name="Castelle C.J."/>
            <person name="Singh A."/>
            <person name="Brown C.T."/>
            <person name="Anantharaman K."/>
            <person name="Sharon I."/>
            <person name="Hug L.A."/>
            <person name="Burstein D."/>
            <person name="Emerson J.B."/>
            <person name="Thomas B.C."/>
            <person name="Banfield J.F."/>
        </authorList>
    </citation>
    <scope>NUCLEOTIDE SEQUENCE [LARGE SCALE GENOMIC DNA]</scope>
    <source>
        <strain evidence="15">CG1_02_37_44</strain>
    </source>
</reference>
<keyword evidence="11" id="KW-0482">Metalloprotease</keyword>
<dbReference type="AlphaFoldDB" id="A0A1J4T8S7"/>
<keyword evidence="9" id="KW-0862">Zinc</keyword>